<reference evidence="2" key="1">
    <citation type="journal article" date="2014" name="Int. J. Syst. Evol. Microbiol.">
        <title>Complete genome sequence of Corynebacterium casei LMG S-19264T (=DSM 44701T), isolated from a smear-ripened cheese.</title>
        <authorList>
            <consortium name="US DOE Joint Genome Institute (JGI-PGF)"/>
            <person name="Walter F."/>
            <person name="Albersmeier A."/>
            <person name="Kalinowski J."/>
            <person name="Ruckert C."/>
        </authorList>
    </citation>
    <scope>NUCLEOTIDE SEQUENCE</scope>
    <source>
        <strain evidence="2">KCTC 12711</strain>
    </source>
</reference>
<proteinExistence type="predicted"/>
<accession>A0A918RYK0</accession>
<evidence type="ECO:0000313" key="2">
    <source>
        <dbReference type="EMBL" id="GHA16299.1"/>
    </source>
</evidence>
<keyword evidence="1" id="KW-0472">Membrane</keyword>
<keyword evidence="1" id="KW-1133">Transmembrane helix</keyword>
<keyword evidence="1" id="KW-0812">Transmembrane</keyword>
<evidence type="ECO:0000256" key="1">
    <source>
        <dbReference type="SAM" id="Phobius"/>
    </source>
</evidence>
<dbReference type="RefSeq" id="WP_189402264.1">
    <property type="nucleotide sequence ID" value="NZ_BMXA01000005.1"/>
</dbReference>
<sequence>MKRESEINGLKGLVEISNDAALHQKRAKLKGFIFLLVGVLLLAYLELFQSISRVWSTAFLLVLSGVLLAVGYNWFVTSTGMTFMSKYIDMNKVNTRLSELEAAERETL</sequence>
<name>A0A918RYK0_9GAMM</name>
<feature type="transmembrane region" description="Helical" evidence="1">
    <location>
        <begin position="57"/>
        <end position="76"/>
    </location>
</feature>
<reference evidence="2" key="2">
    <citation type="submission" date="2020-09" db="EMBL/GenBank/DDBJ databases">
        <authorList>
            <person name="Sun Q."/>
            <person name="Kim S."/>
        </authorList>
    </citation>
    <scope>NUCLEOTIDE SEQUENCE</scope>
    <source>
        <strain evidence="2">KCTC 12711</strain>
    </source>
</reference>
<organism evidence="2 3">
    <name type="scientific">Arenicella chitinivorans</name>
    <dbReference type="NCBI Taxonomy" id="1329800"/>
    <lineage>
        <taxon>Bacteria</taxon>
        <taxon>Pseudomonadati</taxon>
        <taxon>Pseudomonadota</taxon>
        <taxon>Gammaproteobacteria</taxon>
        <taxon>Arenicellales</taxon>
        <taxon>Arenicellaceae</taxon>
        <taxon>Arenicella</taxon>
    </lineage>
</organism>
<dbReference type="Proteomes" id="UP000614811">
    <property type="component" value="Unassembled WGS sequence"/>
</dbReference>
<dbReference type="EMBL" id="BMXA01000005">
    <property type="protein sequence ID" value="GHA16299.1"/>
    <property type="molecule type" value="Genomic_DNA"/>
</dbReference>
<protein>
    <submittedName>
        <fullName evidence="2">Uncharacterized protein</fullName>
    </submittedName>
</protein>
<feature type="transmembrane region" description="Helical" evidence="1">
    <location>
        <begin position="32"/>
        <end position="51"/>
    </location>
</feature>
<gene>
    <name evidence="2" type="ORF">GCM10008090_27630</name>
</gene>
<evidence type="ECO:0000313" key="3">
    <source>
        <dbReference type="Proteomes" id="UP000614811"/>
    </source>
</evidence>
<keyword evidence="3" id="KW-1185">Reference proteome</keyword>
<dbReference type="AlphaFoldDB" id="A0A918RYK0"/>
<comment type="caution">
    <text evidence="2">The sequence shown here is derived from an EMBL/GenBank/DDBJ whole genome shotgun (WGS) entry which is preliminary data.</text>
</comment>